<gene>
    <name evidence="1" type="ORF">Q3M24_07140</name>
</gene>
<dbReference type="AlphaFoldDB" id="A0AAU8LZ56"/>
<reference evidence="1" key="2">
    <citation type="submission" date="2024-06" db="EMBL/GenBank/DDBJ databases">
        <authorList>
            <person name="Plum-Jensen L.E."/>
            <person name="Schramm A."/>
            <person name="Marshall I.P.G."/>
        </authorList>
    </citation>
    <scope>NUCLEOTIDE SEQUENCE</scope>
    <source>
        <strain evidence="1">Rat1</strain>
    </source>
</reference>
<proteinExistence type="predicted"/>
<dbReference type="InterPro" id="IPR021655">
    <property type="entry name" value="Put_metal-bd"/>
</dbReference>
<protein>
    <submittedName>
        <fullName evidence="1">Metal-binding motif-containing protein</fullName>
    </submittedName>
</protein>
<reference evidence="1" key="1">
    <citation type="journal article" date="2024" name="Syst. Appl. Microbiol.">
        <title>First single-strain enrichments of Electrothrix cable bacteria, description of E. aestuarii sp. nov. and E. rattekaaiensis sp. nov., and proposal of a cable bacteria taxonomy following the rules of the SeqCode.</title>
        <authorList>
            <person name="Plum-Jensen L.E."/>
            <person name="Schramm A."/>
            <person name="Marshall I.P.G."/>
        </authorList>
    </citation>
    <scope>NUCLEOTIDE SEQUENCE</scope>
    <source>
        <strain evidence="1">Rat1</strain>
    </source>
</reference>
<dbReference type="KEGG" id="eaj:Q3M24_07140"/>
<dbReference type="Pfam" id="PF11617">
    <property type="entry name" value="Cu-binding_MopE"/>
    <property type="match status" value="1"/>
</dbReference>
<organism evidence="1">
    <name type="scientific">Candidatus Electrothrix aestuarii</name>
    <dbReference type="NCBI Taxonomy" id="3062594"/>
    <lineage>
        <taxon>Bacteria</taxon>
        <taxon>Pseudomonadati</taxon>
        <taxon>Thermodesulfobacteriota</taxon>
        <taxon>Desulfobulbia</taxon>
        <taxon>Desulfobulbales</taxon>
        <taxon>Desulfobulbaceae</taxon>
        <taxon>Candidatus Electrothrix</taxon>
    </lineage>
</organism>
<name>A0AAU8LZ56_9BACT</name>
<evidence type="ECO:0000313" key="1">
    <source>
        <dbReference type="EMBL" id="XCN74514.1"/>
    </source>
</evidence>
<accession>A0AAU8LZ56</accession>
<sequence>MRTGNLISVSHVWSEGVCQRSGVKVCSADGSGTECNAIPGSPSPELCNGLDDDCDGVVDENWQFDLGVACVVGEGYANDLESKFVLQMVQVLSATQFQEVLHRSSVMD</sequence>
<dbReference type="EMBL" id="CP159373">
    <property type="protein sequence ID" value="XCN74514.1"/>
    <property type="molecule type" value="Genomic_DNA"/>
</dbReference>